<comment type="catalytic activity">
    <reaction evidence="7">
        <text>L-seryl-[protein] + ATP = O-phospho-L-seryl-[protein] + ADP + H(+)</text>
        <dbReference type="Rhea" id="RHEA:17989"/>
        <dbReference type="Rhea" id="RHEA-COMP:9863"/>
        <dbReference type="Rhea" id="RHEA-COMP:11604"/>
        <dbReference type="ChEBI" id="CHEBI:15378"/>
        <dbReference type="ChEBI" id="CHEBI:29999"/>
        <dbReference type="ChEBI" id="CHEBI:30616"/>
        <dbReference type="ChEBI" id="CHEBI:83421"/>
        <dbReference type="ChEBI" id="CHEBI:456216"/>
        <dbReference type="EC" id="2.7.11.1"/>
    </reaction>
</comment>
<feature type="compositionally biased region" description="Basic residues" evidence="9">
    <location>
        <begin position="238"/>
        <end position="247"/>
    </location>
</feature>
<evidence type="ECO:0000259" key="10">
    <source>
        <dbReference type="PROSITE" id="PS50011"/>
    </source>
</evidence>
<organism evidence="12 13">
    <name type="scientific">Orchesella cincta</name>
    <name type="common">Springtail</name>
    <name type="synonym">Podura cincta</name>
    <dbReference type="NCBI Taxonomy" id="48709"/>
    <lineage>
        <taxon>Eukaryota</taxon>
        <taxon>Metazoa</taxon>
        <taxon>Ecdysozoa</taxon>
        <taxon>Arthropoda</taxon>
        <taxon>Hexapoda</taxon>
        <taxon>Collembola</taxon>
        <taxon>Entomobryomorpha</taxon>
        <taxon>Entomobryoidea</taxon>
        <taxon>Orchesellidae</taxon>
        <taxon>Orchesellinae</taxon>
        <taxon>Orchesella</taxon>
    </lineage>
</organism>
<dbReference type="Gene3D" id="3.30.200.20">
    <property type="entry name" value="Phosphorylase Kinase, domain 1"/>
    <property type="match status" value="1"/>
</dbReference>
<evidence type="ECO:0000313" key="13">
    <source>
        <dbReference type="Proteomes" id="UP000094527"/>
    </source>
</evidence>
<dbReference type="SUPFAM" id="SSF56112">
    <property type="entry name" value="Protein kinase-like (PK-like)"/>
    <property type="match status" value="1"/>
</dbReference>
<feature type="compositionally biased region" description="Low complexity" evidence="9">
    <location>
        <begin position="303"/>
        <end position="313"/>
    </location>
</feature>
<dbReference type="EMBL" id="LJIJ01000059">
    <property type="protein sequence ID" value="ODN03924.1"/>
    <property type="molecule type" value="Genomic_DNA"/>
</dbReference>
<dbReference type="Gene3D" id="1.10.510.10">
    <property type="entry name" value="Transferase(Phosphotransferase) domain 1"/>
    <property type="match status" value="1"/>
</dbReference>
<dbReference type="GO" id="GO:0005524">
    <property type="term" value="F:ATP binding"/>
    <property type="evidence" value="ECO:0007669"/>
    <property type="project" value="UniProtKB-UniRule"/>
</dbReference>
<dbReference type="PROSITE" id="PS00108">
    <property type="entry name" value="PROTEIN_KINASE_ST"/>
    <property type="match status" value="1"/>
</dbReference>
<dbReference type="GO" id="GO:0035556">
    <property type="term" value="P:intracellular signal transduction"/>
    <property type="evidence" value="ECO:0007669"/>
    <property type="project" value="InterPro"/>
</dbReference>
<comment type="caution">
    <text evidence="12">The sequence shown here is derived from an EMBL/GenBank/DDBJ whole genome shotgun (WGS) entry which is preliminary data.</text>
</comment>
<evidence type="ECO:0000256" key="2">
    <source>
        <dbReference type="ARBA" id="ARBA00012513"/>
    </source>
</evidence>
<feature type="region of interest" description="Disordered" evidence="9">
    <location>
        <begin position="1"/>
        <end position="39"/>
    </location>
</feature>
<feature type="compositionally biased region" description="Polar residues" evidence="9">
    <location>
        <begin position="314"/>
        <end position="328"/>
    </location>
</feature>
<dbReference type="PANTHER" id="PTHR24347">
    <property type="entry name" value="SERINE/THREONINE-PROTEIN KINASE"/>
    <property type="match status" value="1"/>
</dbReference>
<feature type="compositionally biased region" description="Basic and acidic residues" evidence="9">
    <location>
        <begin position="1"/>
        <end position="21"/>
    </location>
</feature>
<feature type="region of interest" description="Disordered" evidence="9">
    <location>
        <begin position="303"/>
        <end position="336"/>
    </location>
</feature>
<evidence type="ECO:0000256" key="3">
    <source>
        <dbReference type="ARBA" id="ARBA00022741"/>
    </source>
</evidence>
<keyword evidence="13" id="KW-1185">Reference proteome</keyword>
<keyword evidence="12" id="KW-0418">Kinase</keyword>
<evidence type="ECO:0000313" key="12">
    <source>
        <dbReference type="EMBL" id="ODN03924.1"/>
    </source>
</evidence>
<dbReference type="InterPro" id="IPR011009">
    <property type="entry name" value="Kinase-like_dom_sf"/>
</dbReference>
<dbReference type="STRING" id="48709.A0A1D2NF97"/>
<dbReference type="PROSITE" id="PS50011">
    <property type="entry name" value="PROTEIN_KINASE_DOM"/>
    <property type="match status" value="1"/>
</dbReference>
<evidence type="ECO:0000256" key="6">
    <source>
        <dbReference type="ARBA" id="ARBA00047899"/>
    </source>
</evidence>
<dbReference type="InterPro" id="IPR003533">
    <property type="entry name" value="Doublecortin_dom"/>
</dbReference>
<dbReference type="PROSITE" id="PS50309">
    <property type="entry name" value="DC"/>
    <property type="match status" value="2"/>
</dbReference>
<dbReference type="Proteomes" id="UP000094527">
    <property type="component" value="Unassembled WGS sequence"/>
</dbReference>
<protein>
    <recommendedName>
        <fullName evidence="2">non-specific serine/threonine protein kinase</fullName>
        <ecNumber evidence="2">2.7.11.1</ecNumber>
    </recommendedName>
    <alternativeName>
        <fullName evidence="5">Doublecortin-like and CAM kinase-like protein</fullName>
    </alternativeName>
</protein>
<feature type="region of interest" description="Disordered" evidence="9">
    <location>
        <begin position="455"/>
        <end position="488"/>
    </location>
</feature>
<evidence type="ECO:0000256" key="5">
    <source>
        <dbReference type="ARBA" id="ARBA00031092"/>
    </source>
</evidence>
<evidence type="ECO:0000256" key="4">
    <source>
        <dbReference type="ARBA" id="ARBA00022840"/>
    </source>
</evidence>
<dbReference type="PROSITE" id="PS00107">
    <property type="entry name" value="PROTEIN_KINASE_ATP"/>
    <property type="match status" value="1"/>
</dbReference>
<evidence type="ECO:0000256" key="9">
    <source>
        <dbReference type="SAM" id="MobiDB-lite"/>
    </source>
</evidence>
<accession>A0A1D2NF97</accession>
<dbReference type="Pfam" id="PF00069">
    <property type="entry name" value="Pkinase"/>
    <property type="match status" value="1"/>
</dbReference>
<keyword evidence="3 8" id="KW-0547">Nucleotide-binding</keyword>
<proteinExistence type="inferred from homology"/>
<comment type="catalytic activity">
    <reaction evidence="6">
        <text>L-threonyl-[protein] + ATP = O-phospho-L-threonyl-[protein] + ADP + H(+)</text>
        <dbReference type="Rhea" id="RHEA:46608"/>
        <dbReference type="Rhea" id="RHEA-COMP:11060"/>
        <dbReference type="Rhea" id="RHEA-COMP:11605"/>
        <dbReference type="ChEBI" id="CHEBI:15378"/>
        <dbReference type="ChEBI" id="CHEBI:30013"/>
        <dbReference type="ChEBI" id="CHEBI:30616"/>
        <dbReference type="ChEBI" id="CHEBI:61977"/>
        <dbReference type="ChEBI" id="CHEBI:456216"/>
        <dbReference type="EC" id="2.7.11.1"/>
    </reaction>
</comment>
<keyword evidence="4 8" id="KW-0067">ATP-binding</keyword>
<dbReference type="SMART" id="SM00537">
    <property type="entry name" value="DCX"/>
    <property type="match status" value="2"/>
</dbReference>
<dbReference type="GO" id="GO:0004674">
    <property type="term" value="F:protein serine/threonine kinase activity"/>
    <property type="evidence" value="ECO:0007669"/>
    <property type="project" value="UniProtKB-EC"/>
</dbReference>
<dbReference type="InterPro" id="IPR008271">
    <property type="entry name" value="Ser/Thr_kinase_AS"/>
</dbReference>
<evidence type="ECO:0000256" key="8">
    <source>
        <dbReference type="PROSITE-ProRule" id="PRU10141"/>
    </source>
</evidence>
<comment type="similarity">
    <text evidence="1">Belongs to the protein kinase superfamily. CAMK Ser/Thr protein kinase family. CaMK subfamily.</text>
</comment>
<dbReference type="AlphaFoldDB" id="A0A1D2NF97"/>
<gene>
    <name evidence="12" type="ORF">Ocin01_02757</name>
</gene>
<dbReference type="InterPro" id="IPR000719">
    <property type="entry name" value="Prot_kinase_dom"/>
</dbReference>
<dbReference type="EC" id="2.7.11.1" evidence="2"/>
<name>A0A1D2NF97_ORCCI</name>
<dbReference type="OMA" id="RHGMKPR"/>
<dbReference type="SUPFAM" id="SSF89837">
    <property type="entry name" value="Doublecortin (DC)"/>
    <property type="match status" value="2"/>
</dbReference>
<dbReference type="Pfam" id="PF03607">
    <property type="entry name" value="DCX"/>
    <property type="match status" value="2"/>
</dbReference>
<dbReference type="Gene3D" id="3.10.20.230">
    <property type="entry name" value="Doublecortin domain"/>
    <property type="match status" value="2"/>
</dbReference>
<feature type="domain" description="Doublecortin" evidence="11">
    <location>
        <begin position="344"/>
        <end position="427"/>
    </location>
</feature>
<evidence type="ECO:0000256" key="1">
    <source>
        <dbReference type="ARBA" id="ARBA00005354"/>
    </source>
</evidence>
<feature type="binding site" evidence="8">
    <location>
        <position position="529"/>
    </location>
    <ligand>
        <name>ATP</name>
        <dbReference type="ChEBI" id="CHEBI:30616"/>
    </ligand>
</feature>
<sequence length="793" mass="88352">MTQVESGKEEGVKPTKCEHQGGNDSGPSSHTEETIGKKLKIPKTGASATKKAAELKIGSPHLNHRPETVVQNTMKTLKVYRNGEHHEPCELQLNQDLKYSRSWPAVLEVLSEAVSGKLKAEGFNIAKVFTTQGKRVLSASDLESCNEIVVCGSEPYQTLPYGSSYGDCANNRRFIGKATKVRRSDRDAIVKSVIYEPPSAPVDLGQANRKNPMVKTFSEQDVSNIENSPMCESMSPKLRPRSTHSPKPRPVSAYHHTASAHGDRRSPMGGPVSRIPKRIIATAINNNRGSTPNVAAVNSVNNAITNNNMNNRNGSQRRTPETKVSSSERPSRQDTSRREFIRPRLVTIIRHGMKPRKAVRFLLNKKTARSYDQVLTDVTESIKPDWGAVRRVYTLNGAEVATLEDFFGAEDIFLACANDRVNPEDFELDYEECKAIQPYVKATLVHKLARNLRGLDSKSPQRKSGKGTTSSAPNPPSTTGPSHPKNIPLSHFPSPILDKYEVGDIIGDGNFAVVRDCTDRSSKSRYALKVIDKSKCNGRDVPPEHEIVILTKVSHPNIIVLYEQYDFSNELYVVMELVEGGDLFDAIADVTKFSEKDSKSMTKDIASALDYLHTRQIVHRDIKPENLLVYFQNDEQRRIKLGDFGLAQIASGPMYTVCGTPTYVAPEILSETGYGLKVDIWALGVIVYVLLCGYPPFVSPTGDQEDLFDLILSGDFEFHREHWDTVSSDAKDIISRMIEADSDARLTADEVLQHPWLAANSEEREERRRRMFQRDFRLTVFEAMGLSTLNPAP</sequence>
<evidence type="ECO:0000256" key="7">
    <source>
        <dbReference type="ARBA" id="ARBA00048679"/>
    </source>
</evidence>
<evidence type="ECO:0000259" key="11">
    <source>
        <dbReference type="PROSITE" id="PS50309"/>
    </source>
</evidence>
<keyword evidence="12" id="KW-0808">Transferase</keyword>
<dbReference type="FunFam" id="1.10.510.10:FF:000066">
    <property type="entry name" value="Serine/threonine-protein kinase DCLK1 isoform 2"/>
    <property type="match status" value="1"/>
</dbReference>
<feature type="domain" description="Doublecortin" evidence="11">
    <location>
        <begin position="75"/>
        <end position="162"/>
    </location>
</feature>
<dbReference type="InterPro" id="IPR017441">
    <property type="entry name" value="Protein_kinase_ATP_BS"/>
</dbReference>
<dbReference type="OrthoDB" id="1738954at2759"/>
<dbReference type="InterPro" id="IPR036572">
    <property type="entry name" value="Doublecortin_dom_sf"/>
</dbReference>
<reference evidence="12 13" key="1">
    <citation type="journal article" date="2016" name="Genome Biol. Evol.">
        <title>Gene Family Evolution Reflects Adaptation to Soil Environmental Stressors in the Genome of the Collembolan Orchesella cincta.</title>
        <authorList>
            <person name="Faddeeva-Vakhrusheva A."/>
            <person name="Derks M.F."/>
            <person name="Anvar S.Y."/>
            <person name="Agamennone V."/>
            <person name="Suring W."/>
            <person name="Smit S."/>
            <person name="van Straalen N.M."/>
            <person name="Roelofs D."/>
        </authorList>
    </citation>
    <scope>NUCLEOTIDE SEQUENCE [LARGE SCALE GENOMIC DNA]</scope>
    <source>
        <tissue evidence="12">Mixed pool</tissue>
    </source>
</reference>
<feature type="region of interest" description="Disordered" evidence="9">
    <location>
        <begin position="226"/>
        <end position="273"/>
    </location>
</feature>
<dbReference type="SMART" id="SM00220">
    <property type="entry name" value="S_TKc"/>
    <property type="match status" value="1"/>
</dbReference>
<feature type="domain" description="Protein kinase" evidence="10">
    <location>
        <begin position="500"/>
        <end position="757"/>
    </location>
</feature>